<dbReference type="EMBL" id="QOUW02000007">
    <property type="protein sequence ID" value="RIW17834.1"/>
    <property type="molecule type" value="Genomic_DNA"/>
</dbReference>
<dbReference type="Proteomes" id="UP000253437">
    <property type="component" value="Unassembled WGS sequence"/>
</dbReference>
<proteinExistence type="predicted"/>
<accession>A0A8B3DR70</accession>
<dbReference type="AlphaFoldDB" id="A0A8B3DR70"/>
<evidence type="ECO:0000313" key="3">
    <source>
        <dbReference type="Proteomes" id="UP000253437"/>
    </source>
</evidence>
<evidence type="ECO:0000256" key="1">
    <source>
        <dbReference type="SAM" id="Phobius"/>
    </source>
</evidence>
<sequence>MTHKFLVLMIKAIGVFTCLAYVYALTMTGVIAYYKYVKPQIAESELQTTINHQRALLDIKKEYGELVHDDISRQ</sequence>
<organism evidence="2 3">
    <name type="scientific">Vibrio harveyi</name>
    <name type="common">Beneckea harveyi</name>
    <dbReference type="NCBI Taxonomy" id="669"/>
    <lineage>
        <taxon>Bacteria</taxon>
        <taxon>Pseudomonadati</taxon>
        <taxon>Pseudomonadota</taxon>
        <taxon>Gammaproteobacteria</taxon>
        <taxon>Vibrionales</taxon>
        <taxon>Vibrionaceae</taxon>
        <taxon>Vibrio</taxon>
    </lineage>
</organism>
<keyword evidence="1" id="KW-0472">Membrane</keyword>
<evidence type="ECO:0000313" key="2">
    <source>
        <dbReference type="EMBL" id="RIW17834.1"/>
    </source>
</evidence>
<name>A0A8B3DR70_VIBHA</name>
<dbReference type="RefSeq" id="WP_114091652.1">
    <property type="nucleotide sequence ID" value="NZ_QOUW02000007.1"/>
</dbReference>
<protein>
    <submittedName>
        <fullName evidence="2">Uncharacterized protein</fullName>
    </submittedName>
</protein>
<keyword evidence="1" id="KW-1133">Transmembrane helix</keyword>
<keyword evidence="1" id="KW-0812">Transmembrane</keyword>
<feature type="transmembrane region" description="Helical" evidence="1">
    <location>
        <begin position="12"/>
        <end position="34"/>
    </location>
</feature>
<reference evidence="2 3" key="1">
    <citation type="submission" date="2018-08" db="EMBL/GenBank/DDBJ databases">
        <title>Vibrio harveyi strains pathogenic to white snook Centropomus viridis Lockington (1877) and potential probiotic bacteria.</title>
        <authorList>
            <person name="Soto-Rodriguez S."/>
            <person name="Gomez-Gil B."/>
            <person name="Lozano-Olvera R."/>
        </authorList>
    </citation>
    <scope>NUCLEOTIDE SEQUENCE [LARGE SCALE GENOMIC DNA]</scope>
    <source>
        <strain evidence="2 3">CAIM 1508</strain>
    </source>
</reference>
<comment type="caution">
    <text evidence="2">The sequence shown here is derived from an EMBL/GenBank/DDBJ whole genome shotgun (WGS) entry which is preliminary data.</text>
</comment>
<gene>
    <name evidence="2" type="ORF">DS957_003430</name>
</gene>